<feature type="domain" description="Nudix hydrolase" evidence="4">
    <location>
        <begin position="15"/>
        <end position="145"/>
    </location>
</feature>
<dbReference type="EMBL" id="QKUF01000016">
    <property type="protein sequence ID" value="PZW26052.1"/>
    <property type="molecule type" value="Genomic_DNA"/>
</dbReference>
<sequence>MDYIRWIRSKVGHDRIFLNFSTAIVLNEEREVLLQMRGDKHAWGLPGGALELGESAEETVIREVYEETGLHIKVEYFQGVYTRYSDDYPNGDQAQPIAFVFVCSICGGTLSIDGEETLDLRFFPVTAAPPLFNQQQRDAFADFLHGRRGISR</sequence>
<reference evidence="5 6" key="1">
    <citation type="submission" date="2018-06" db="EMBL/GenBank/DDBJ databases">
        <title>Genomic Encyclopedia of Archaeal and Bacterial Type Strains, Phase II (KMG-II): from individual species to whole genera.</title>
        <authorList>
            <person name="Goeker M."/>
        </authorList>
    </citation>
    <scope>NUCLEOTIDE SEQUENCE [LARGE SCALE GENOMIC DNA]</scope>
    <source>
        <strain evidence="5 6">ATCC BAA-1881</strain>
    </source>
</reference>
<dbReference type="PROSITE" id="PS51462">
    <property type="entry name" value="NUDIX"/>
    <property type="match status" value="1"/>
</dbReference>
<evidence type="ECO:0000256" key="2">
    <source>
        <dbReference type="ARBA" id="ARBA00022801"/>
    </source>
</evidence>
<name>A0A326U2Q9_THEHA</name>
<evidence type="ECO:0000256" key="3">
    <source>
        <dbReference type="RuleBase" id="RU003476"/>
    </source>
</evidence>
<keyword evidence="6" id="KW-1185">Reference proteome</keyword>
<protein>
    <submittedName>
        <fullName evidence="5">ADP-ribose pyrophosphatase YjhB (NUDIX family)</fullName>
    </submittedName>
</protein>
<organism evidence="5 6">
    <name type="scientific">Thermosporothrix hazakensis</name>
    <dbReference type="NCBI Taxonomy" id="644383"/>
    <lineage>
        <taxon>Bacteria</taxon>
        <taxon>Bacillati</taxon>
        <taxon>Chloroflexota</taxon>
        <taxon>Ktedonobacteria</taxon>
        <taxon>Ktedonobacterales</taxon>
        <taxon>Thermosporotrichaceae</taxon>
        <taxon>Thermosporothrix</taxon>
    </lineage>
</organism>
<evidence type="ECO:0000313" key="5">
    <source>
        <dbReference type="EMBL" id="PZW26052.1"/>
    </source>
</evidence>
<evidence type="ECO:0000256" key="1">
    <source>
        <dbReference type="ARBA" id="ARBA00001946"/>
    </source>
</evidence>
<dbReference type="Gene3D" id="3.90.79.10">
    <property type="entry name" value="Nucleoside Triphosphate Pyrophosphohydrolase"/>
    <property type="match status" value="1"/>
</dbReference>
<comment type="caution">
    <text evidence="5">The sequence shown here is derived from an EMBL/GenBank/DDBJ whole genome shotgun (WGS) entry which is preliminary data.</text>
</comment>
<dbReference type="CDD" id="cd04677">
    <property type="entry name" value="NUDIX_Hydrolase"/>
    <property type="match status" value="1"/>
</dbReference>
<dbReference type="InterPro" id="IPR000086">
    <property type="entry name" value="NUDIX_hydrolase_dom"/>
</dbReference>
<dbReference type="GO" id="GO:0016787">
    <property type="term" value="F:hydrolase activity"/>
    <property type="evidence" value="ECO:0007669"/>
    <property type="project" value="UniProtKB-KW"/>
</dbReference>
<dbReference type="PANTHER" id="PTHR43046">
    <property type="entry name" value="GDP-MANNOSE MANNOSYL HYDROLASE"/>
    <property type="match status" value="1"/>
</dbReference>
<comment type="cofactor">
    <cofactor evidence="1">
        <name>Mg(2+)</name>
        <dbReference type="ChEBI" id="CHEBI:18420"/>
    </cofactor>
</comment>
<evidence type="ECO:0000259" key="4">
    <source>
        <dbReference type="PROSITE" id="PS51462"/>
    </source>
</evidence>
<dbReference type="SUPFAM" id="SSF55811">
    <property type="entry name" value="Nudix"/>
    <property type="match status" value="1"/>
</dbReference>
<accession>A0A326U2Q9</accession>
<dbReference type="AlphaFoldDB" id="A0A326U2Q9"/>
<gene>
    <name evidence="5" type="ORF">EI42_04011</name>
</gene>
<dbReference type="Proteomes" id="UP000248806">
    <property type="component" value="Unassembled WGS sequence"/>
</dbReference>
<keyword evidence="2 3" id="KW-0378">Hydrolase</keyword>
<dbReference type="PROSITE" id="PS00893">
    <property type="entry name" value="NUDIX_BOX"/>
    <property type="match status" value="1"/>
</dbReference>
<dbReference type="Pfam" id="PF00293">
    <property type="entry name" value="NUDIX"/>
    <property type="match status" value="1"/>
</dbReference>
<dbReference type="PRINTS" id="PR00502">
    <property type="entry name" value="NUDIXFAMILY"/>
</dbReference>
<dbReference type="PANTHER" id="PTHR43046:SF2">
    <property type="entry name" value="8-OXO-DGTP DIPHOSPHATASE-RELATED"/>
    <property type="match status" value="1"/>
</dbReference>
<proteinExistence type="inferred from homology"/>
<dbReference type="InterPro" id="IPR015797">
    <property type="entry name" value="NUDIX_hydrolase-like_dom_sf"/>
</dbReference>
<evidence type="ECO:0000313" key="6">
    <source>
        <dbReference type="Proteomes" id="UP000248806"/>
    </source>
</evidence>
<dbReference type="InterPro" id="IPR020084">
    <property type="entry name" value="NUDIX_hydrolase_CS"/>
</dbReference>
<dbReference type="InterPro" id="IPR020476">
    <property type="entry name" value="Nudix_hydrolase"/>
</dbReference>
<comment type="similarity">
    <text evidence="3">Belongs to the Nudix hydrolase family.</text>
</comment>